<dbReference type="EMBL" id="LBJQ01000003">
    <property type="protein sequence ID" value="RXH38651.1"/>
    <property type="molecule type" value="Genomic_DNA"/>
</dbReference>
<comment type="caution">
    <text evidence="2">The sequence shown here is derived from an EMBL/GenBank/DDBJ whole genome shotgun (WGS) entry which is preliminary data.</text>
</comment>
<evidence type="ECO:0000256" key="1">
    <source>
        <dbReference type="SAM" id="MobiDB-lite"/>
    </source>
</evidence>
<keyword evidence="3" id="KW-1185">Reference proteome</keyword>
<proteinExistence type="predicted"/>
<gene>
    <name evidence="2" type="ORF">XH99_00800</name>
</gene>
<feature type="region of interest" description="Disordered" evidence="1">
    <location>
        <begin position="36"/>
        <end position="55"/>
    </location>
</feature>
<dbReference type="AlphaFoldDB" id="A0A4Q0SKQ4"/>
<reference evidence="2 3" key="1">
    <citation type="submission" date="2015-04" db="EMBL/GenBank/DDBJ databases">
        <title>Comparative genomics of rhizobia nodulating Arachis hypogaea in China.</title>
        <authorList>
            <person name="Li Y."/>
        </authorList>
    </citation>
    <scope>NUCLEOTIDE SEQUENCE [LARGE SCALE GENOMIC DNA]</scope>
    <source>
        <strain evidence="2 3">CCBAU 51757</strain>
    </source>
</reference>
<evidence type="ECO:0000313" key="2">
    <source>
        <dbReference type="EMBL" id="RXH38651.1"/>
    </source>
</evidence>
<accession>A0A4Q0SKQ4</accession>
<name>A0A4Q0SKQ4_9BRAD</name>
<protein>
    <submittedName>
        <fullName evidence="2">Uncharacterized protein</fullName>
    </submittedName>
</protein>
<sequence length="97" mass="10226">MQDRRIVRGALMSGTPIEIVSEDRLDRAVGARADVDRPRSRGVQPFAPIGGGKPEDAEAGAEALLGVRALVDKSHNALVAGPIAAASWRMRAMVQPA</sequence>
<dbReference type="Proteomes" id="UP000289546">
    <property type="component" value="Unassembled WGS sequence"/>
</dbReference>
<evidence type="ECO:0000313" key="3">
    <source>
        <dbReference type="Proteomes" id="UP000289546"/>
    </source>
</evidence>
<organism evidence="2 3">
    <name type="scientific">Bradyrhizobium nanningense</name>
    <dbReference type="NCBI Taxonomy" id="1325118"/>
    <lineage>
        <taxon>Bacteria</taxon>
        <taxon>Pseudomonadati</taxon>
        <taxon>Pseudomonadota</taxon>
        <taxon>Alphaproteobacteria</taxon>
        <taxon>Hyphomicrobiales</taxon>
        <taxon>Nitrobacteraceae</taxon>
        <taxon>Bradyrhizobium</taxon>
    </lineage>
</organism>